<organism evidence="1 2">
    <name type="scientific">Coemansia erecta</name>
    <dbReference type="NCBI Taxonomy" id="147472"/>
    <lineage>
        <taxon>Eukaryota</taxon>
        <taxon>Fungi</taxon>
        <taxon>Fungi incertae sedis</taxon>
        <taxon>Zoopagomycota</taxon>
        <taxon>Kickxellomycotina</taxon>
        <taxon>Kickxellomycetes</taxon>
        <taxon>Kickxellales</taxon>
        <taxon>Kickxellaceae</taxon>
        <taxon>Coemansia</taxon>
    </lineage>
</organism>
<gene>
    <name evidence="1" type="ORF">LPJ53_006131</name>
</gene>
<name>A0A9W7XUP3_9FUNG</name>
<comment type="caution">
    <text evidence="1">The sequence shown here is derived from an EMBL/GenBank/DDBJ whole genome shotgun (WGS) entry which is preliminary data.</text>
</comment>
<reference evidence="1" key="1">
    <citation type="submission" date="2022-07" db="EMBL/GenBank/DDBJ databases">
        <title>Phylogenomic reconstructions and comparative analyses of Kickxellomycotina fungi.</title>
        <authorList>
            <person name="Reynolds N.K."/>
            <person name="Stajich J.E."/>
            <person name="Barry K."/>
            <person name="Grigoriev I.V."/>
            <person name="Crous P."/>
            <person name="Smith M.E."/>
        </authorList>
    </citation>
    <scope>NUCLEOTIDE SEQUENCE</scope>
    <source>
        <strain evidence="1">NBRC 32514</strain>
    </source>
</reference>
<evidence type="ECO:0000313" key="1">
    <source>
        <dbReference type="EMBL" id="KAJ1719028.1"/>
    </source>
</evidence>
<dbReference type="Proteomes" id="UP001149813">
    <property type="component" value="Unassembled WGS sequence"/>
</dbReference>
<protein>
    <submittedName>
        <fullName evidence="1">Uncharacterized protein</fullName>
    </submittedName>
</protein>
<dbReference type="AlphaFoldDB" id="A0A9W7XUP3"/>
<sequence length="140" mass="15257">MPLQSKYLHTNEMCFAHEMLAVRQPYAESLSHGWSGVSVNASLMMAHSFRVTFGLQGQLVYLTESQIVIDNVACHLHAAPGNNGGSVAHSECKVKSDAMVTNDHDSSTAGCMSLNGHHQMHLAMVRAQWDHGGHLIPHSL</sequence>
<proteinExistence type="predicted"/>
<keyword evidence="2" id="KW-1185">Reference proteome</keyword>
<dbReference type="EMBL" id="JANBOJ010000520">
    <property type="protein sequence ID" value="KAJ1719028.1"/>
    <property type="molecule type" value="Genomic_DNA"/>
</dbReference>
<accession>A0A9W7XUP3</accession>
<dbReference type="OrthoDB" id="3797628at2759"/>
<evidence type="ECO:0000313" key="2">
    <source>
        <dbReference type="Proteomes" id="UP001149813"/>
    </source>
</evidence>